<dbReference type="InterPro" id="IPR045263">
    <property type="entry name" value="GLUT"/>
</dbReference>
<keyword evidence="10 16" id="KW-1133">Transmembrane helix</keyword>
<dbReference type="GO" id="GO:1990539">
    <property type="term" value="P:fructose import across plasma membrane"/>
    <property type="evidence" value="ECO:0007669"/>
    <property type="project" value="UniProtKB-ARBA"/>
</dbReference>
<feature type="transmembrane region" description="Helical" evidence="16">
    <location>
        <begin position="119"/>
        <end position="141"/>
    </location>
</feature>
<dbReference type="OMA" id="GIWFLDE"/>
<feature type="transmembrane region" description="Helical" evidence="16">
    <location>
        <begin position="275"/>
        <end position="297"/>
    </location>
</feature>
<feature type="transmembrane region" description="Helical" evidence="16">
    <location>
        <begin position="332"/>
        <end position="359"/>
    </location>
</feature>
<dbReference type="GO" id="GO:0055056">
    <property type="term" value="F:D-glucose transmembrane transporter activity"/>
    <property type="evidence" value="ECO:0007669"/>
    <property type="project" value="TreeGrafter"/>
</dbReference>
<evidence type="ECO:0000256" key="16">
    <source>
        <dbReference type="SAM" id="Phobius"/>
    </source>
</evidence>
<proteinExistence type="inferred from homology"/>
<dbReference type="GO" id="GO:0070837">
    <property type="term" value="P:dehydroascorbic acid transport"/>
    <property type="evidence" value="ECO:0007669"/>
    <property type="project" value="TreeGrafter"/>
</dbReference>
<feature type="transmembrane region" description="Helical" evidence="16">
    <location>
        <begin position="94"/>
        <end position="112"/>
    </location>
</feature>
<dbReference type="AlphaFoldDB" id="A0A3Q2XE13"/>
<dbReference type="GeneTree" id="ENSGT00940000166787"/>
<sequence>MIPLQYIKRLVNQTCIQRYDIYLQDWQVSLIWSFTVSIFCIGGLLGSFLAAPCLSTVGRRKCLLFNNLVEIVGAVLMLLSQRAMSFEMIMAGRFLYGINAGISLSAHALYAIECTPKILQGMVGVTIATFIGMGKFVGQLLGLSELLGTEDRWPWLLGFSGFTALFQLVSLPFLPESPKFLLLNQGDQQACEKALTRLWGNKDHSVEVEEMLEEKVALQNTQSRSVTELFRERSIRWQLITIIVTFLSLQLSGINAVYFYSQEVFRAAGIHEDQLRYATLGTGMCEMLSSLVCFVIIERTGKKVLLFTGYMAMTLTLILLTITLYLQHHIPWTSYCSMVLIFIFLFSFSIGPGGVVAPLPGVIFTQAFKASAYTVACTINWIGMFIVGMVFPILVENLDSFSFVIFLLVCLMSGLYVYFNVPETKNKTALEIAVDFDQMHSKSGRWKGKKRDKQPPDVRTTYQ</sequence>
<dbReference type="Proteomes" id="UP000264820">
    <property type="component" value="Unplaced"/>
</dbReference>
<feature type="transmembrane region" description="Helical" evidence="16">
    <location>
        <begin position="30"/>
        <end position="51"/>
    </location>
</feature>
<comment type="similarity">
    <text evidence="4">Belongs to the major facilitator superfamily. Sugar transporter (TC 2.A.1.1) family. Glucose transporter subfamily.</text>
</comment>
<dbReference type="GO" id="GO:0046323">
    <property type="term" value="P:D-glucose import"/>
    <property type="evidence" value="ECO:0007669"/>
    <property type="project" value="TreeGrafter"/>
</dbReference>
<dbReference type="FunFam" id="1.20.1250.20:FF:001511">
    <property type="entry name" value="Solute carrier family 2, facilitated glucose transporter member 5"/>
    <property type="match status" value="1"/>
</dbReference>
<evidence type="ECO:0000256" key="12">
    <source>
        <dbReference type="ARBA" id="ARBA00029961"/>
    </source>
</evidence>
<dbReference type="SUPFAM" id="SSF103473">
    <property type="entry name" value="MFS general substrate transporter"/>
    <property type="match status" value="1"/>
</dbReference>
<feature type="compositionally biased region" description="Basic residues" evidence="15">
    <location>
        <begin position="443"/>
        <end position="452"/>
    </location>
</feature>
<organism evidence="18 19">
    <name type="scientific">Hippocampus comes</name>
    <name type="common">Tiger tail seahorse</name>
    <dbReference type="NCBI Taxonomy" id="109280"/>
    <lineage>
        <taxon>Eukaryota</taxon>
        <taxon>Metazoa</taxon>
        <taxon>Chordata</taxon>
        <taxon>Craniata</taxon>
        <taxon>Vertebrata</taxon>
        <taxon>Euteleostomi</taxon>
        <taxon>Actinopterygii</taxon>
        <taxon>Neopterygii</taxon>
        <taxon>Teleostei</taxon>
        <taxon>Neoteleostei</taxon>
        <taxon>Acanthomorphata</taxon>
        <taxon>Syngnathiaria</taxon>
        <taxon>Syngnathiformes</taxon>
        <taxon>Syngnathoidei</taxon>
        <taxon>Syngnathidae</taxon>
        <taxon>Hippocampus</taxon>
    </lineage>
</organism>
<evidence type="ECO:0000256" key="11">
    <source>
        <dbReference type="ARBA" id="ARBA00023136"/>
    </source>
</evidence>
<dbReference type="PRINTS" id="PR00171">
    <property type="entry name" value="SUGRTRNSPORT"/>
</dbReference>
<dbReference type="InterPro" id="IPR020846">
    <property type="entry name" value="MFS_dom"/>
</dbReference>
<evidence type="ECO:0000256" key="7">
    <source>
        <dbReference type="ARBA" id="ARBA00022475"/>
    </source>
</evidence>
<evidence type="ECO:0000256" key="4">
    <source>
        <dbReference type="ARBA" id="ARBA00007004"/>
    </source>
</evidence>
<keyword evidence="19" id="KW-1185">Reference proteome</keyword>
<protein>
    <recommendedName>
        <fullName evidence="5">Solute carrier family 2, facilitated glucose transporter member 5</fullName>
    </recommendedName>
    <alternativeName>
        <fullName evidence="13">Fructose transporter</fullName>
    </alternativeName>
    <alternativeName>
        <fullName evidence="12">Glucose transporter type 5, small intestine</fullName>
    </alternativeName>
</protein>
<dbReference type="PANTHER" id="PTHR23503:SF54">
    <property type="entry name" value="MAJOR FACILITATOR SUPERFAMILY (MFS) PROFILE DOMAIN-CONTAINING PROTEIN"/>
    <property type="match status" value="1"/>
</dbReference>
<reference evidence="18" key="1">
    <citation type="submission" date="2025-08" db="UniProtKB">
        <authorList>
            <consortium name="Ensembl"/>
        </authorList>
    </citation>
    <scope>IDENTIFICATION</scope>
</reference>
<keyword evidence="8" id="KW-0762">Sugar transport</keyword>
<dbReference type="Ensembl" id="ENSHCOT00000010485.1">
    <property type="protein sequence ID" value="ENSHCOP00000002398.1"/>
    <property type="gene ID" value="ENSHCOG00000003517.1"/>
</dbReference>
<keyword evidence="6 14" id="KW-0813">Transport</keyword>
<evidence type="ECO:0000256" key="5">
    <source>
        <dbReference type="ARBA" id="ARBA00015973"/>
    </source>
</evidence>
<dbReference type="GO" id="GO:0042383">
    <property type="term" value="C:sarcolemma"/>
    <property type="evidence" value="ECO:0007669"/>
    <property type="project" value="UniProtKB-SubCell"/>
</dbReference>
<keyword evidence="7" id="KW-1003">Cell membrane</keyword>
<evidence type="ECO:0000256" key="10">
    <source>
        <dbReference type="ARBA" id="ARBA00022989"/>
    </source>
</evidence>
<name>A0A3Q2XE13_HIPCM</name>
<keyword evidence="9 16" id="KW-0812">Transmembrane</keyword>
<evidence type="ECO:0000256" key="8">
    <source>
        <dbReference type="ARBA" id="ARBA00022597"/>
    </source>
</evidence>
<dbReference type="STRING" id="109280.ENSHCOP00000002398"/>
<dbReference type="GO" id="GO:0005353">
    <property type="term" value="F:fructose transmembrane transporter activity"/>
    <property type="evidence" value="ECO:0007669"/>
    <property type="project" value="UniProtKB-ARBA"/>
</dbReference>
<evidence type="ECO:0000256" key="14">
    <source>
        <dbReference type="RuleBase" id="RU003346"/>
    </source>
</evidence>
<feature type="transmembrane region" description="Helical" evidence="16">
    <location>
        <begin position="239"/>
        <end position="260"/>
    </location>
</feature>
<feature type="transmembrane region" description="Helical" evidence="16">
    <location>
        <begin position="371"/>
        <end position="395"/>
    </location>
</feature>
<accession>A0A3Q2XE13</accession>
<reference evidence="18" key="2">
    <citation type="submission" date="2025-09" db="UniProtKB">
        <authorList>
            <consortium name="Ensembl"/>
        </authorList>
    </citation>
    <scope>IDENTIFICATION</scope>
</reference>
<evidence type="ECO:0000256" key="2">
    <source>
        <dbReference type="ARBA" id="ARBA00004135"/>
    </source>
</evidence>
<dbReference type="PROSITE" id="PS50850">
    <property type="entry name" value="MFS"/>
    <property type="match status" value="1"/>
</dbReference>
<feature type="domain" description="Major facilitator superfamily (MFS) profile" evidence="17">
    <location>
        <begin position="1"/>
        <end position="425"/>
    </location>
</feature>
<evidence type="ECO:0000313" key="19">
    <source>
        <dbReference type="Proteomes" id="UP000264820"/>
    </source>
</evidence>
<feature type="transmembrane region" description="Helical" evidence="16">
    <location>
        <begin position="304"/>
        <end position="326"/>
    </location>
</feature>
<evidence type="ECO:0000256" key="9">
    <source>
        <dbReference type="ARBA" id="ARBA00022692"/>
    </source>
</evidence>
<dbReference type="InterPro" id="IPR003663">
    <property type="entry name" value="Sugar/inositol_transpt"/>
</dbReference>
<feature type="transmembrane region" description="Helical" evidence="16">
    <location>
        <begin position="401"/>
        <end position="419"/>
    </location>
</feature>
<dbReference type="InterPro" id="IPR005828">
    <property type="entry name" value="MFS_sugar_transport-like"/>
</dbReference>
<comment type="subcellular location">
    <subcellularLocation>
        <location evidence="2">Cell membrane</location>
        <location evidence="2">Sarcolemma</location>
    </subcellularLocation>
    <subcellularLocation>
        <location evidence="3">Cell membrane</location>
        <topology evidence="3">Multi-pass membrane protein</topology>
    </subcellularLocation>
</comment>
<evidence type="ECO:0000256" key="3">
    <source>
        <dbReference type="ARBA" id="ARBA00004651"/>
    </source>
</evidence>
<dbReference type="PANTHER" id="PTHR23503">
    <property type="entry name" value="SOLUTE CARRIER FAMILY 2"/>
    <property type="match status" value="1"/>
</dbReference>
<evidence type="ECO:0000256" key="6">
    <source>
        <dbReference type="ARBA" id="ARBA00022448"/>
    </source>
</evidence>
<dbReference type="InterPro" id="IPR036259">
    <property type="entry name" value="MFS_trans_sf"/>
</dbReference>
<evidence type="ECO:0000313" key="18">
    <source>
        <dbReference type="Ensembl" id="ENSHCOP00000002398.1"/>
    </source>
</evidence>
<dbReference type="Gene3D" id="1.20.1250.20">
    <property type="entry name" value="MFS general substrate transporter like domains"/>
    <property type="match status" value="1"/>
</dbReference>
<feature type="region of interest" description="Disordered" evidence="15">
    <location>
        <begin position="443"/>
        <end position="463"/>
    </location>
</feature>
<evidence type="ECO:0000256" key="15">
    <source>
        <dbReference type="SAM" id="MobiDB-lite"/>
    </source>
</evidence>
<evidence type="ECO:0000256" key="13">
    <source>
        <dbReference type="ARBA" id="ARBA00031099"/>
    </source>
</evidence>
<keyword evidence="11 16" id="KW-0472">Membrane</keyword>
<evidence type="ECO:0000259" key="17">
    <source>
        <dbReference type="PROSITE" id="PS50850"/>
    </source>
</evidence>
<feature type="transmembrane region" description="Helical" evidence="16">
    <location>
        <begin position="63"/>
        <end position="82"/>
    </location>
</feature>
<evidence type="ECO:0000256" key="1">
    <source>
        <dbReference type="ARBA" id="ARBA00000590"/>
    </source>
</evidence>
<feature type="transmembrane region" description="Helical" evidence="16">
    <location>
        <begin position="153"/>
        <end position="174"/>
    </location>
</feature>
<dbReference type="NCBIfam" id="TIGR00879">
    <property type="entry name" value="SP"/>
    <property type="match status" value="1"/>
</dbReference>
<dbReference type="Pfam" id="PF00083">
    <property type="entry name" value="Sugar_tr"/>
    <property type="match status" value="1"/>
</dbReference>
<comment type="catalytic activity">
    <reaction evidence="1">
        <text>D-fructose(out) = D-fructose(in)</text>
        <dbReference type="Rhea" id="RHEA:60372"/>
        <dbReference type="ChEBI" id="CHEBI:37721"/>
    </reaction>
</comment>